<name>A0A0G1CDI3_9BACT</name>
<comment type="caution">
    <text evidence="8">The sequence shown here is derived from an EMBL/GenBank/DDBJ whole genome shotgun (WGS) entry which is preliminary data.</text>
</comment>
<sequence length="207" mass="23089">MNLTGESKFFIGIILATVAIIIGGVFFMSKPEKLLEKSELIPAGSQIKGNSEASDYLVEFSDFQCPACGAFYPQVKSLVNANKDKLSLSYRHFPLDQHKMAVPAALAAEAAAEQGKFWEMHDYIFENQAGLSEEMLLSAGEKLGLDKAKYEEAYKNKKYQEKVSKDLADGKRFSVNATPTFFLNGKKLNPVNFDDLKRSVEEELKKN</sequence>
<dbReference type="PANTHER" id="PTHR13887">
    <property type="entry name" value="GLUTATHIONE S-TRANSFERASE KAPPA"/>
    <property type="match status" value="1"/>
</dbReference>
<evidence type="ECO:0000313" key="8">
    <source>
        <dbReference type="EMBL" id="KKS47693.1"/>
    </source>
</evidence>
<dbReference type="InterPro" id="IPR013766">
    <property type="entry name" value="Thioredoxin_domain"/>
</dbReference>
<accession>A0A0G1CDI3</accession>
<keyword evidence="6" id="KW-0812">Transmembrane</keyword>
<dbReference type="InterPro" id="IPR036249">
    <property type="entry name" value="Thioredoxin-like_sf"/>
</dbReference>
<dbReference type="SUPFAM" id="SSF52833">
    <property type="entry name" value="Thioredoxin-like"/>
    <property type="match status" value="1"/>
</dbReference>
<evidence type="ECO:0000259" key="7">
    <source>
        <dbReference type="PROSITE" id="PS51352"/>
    </source>
</evidence>
<keyword evidence="3" id="KW-0560">Oxidoreductase</keyword>
<evidence type="ECO:0000256" key="4">
    <source>
        <dbReference type="ARBA" id="ARBA00023157"/>
    </source>
</evidence>
<evidence type="ECO:0000256" key="5">
    <source>
        <dbReference type="ARBA" id="ARBA00023284"/>
    </source>
</evidence>
<proteinExistence type="inferred from homology"/>
<evidence type="ECO:0000256" key="3">
    <source>
        <dbReference type="ARBA" id="ARBA00023002"/>
    </source>
</evidence>
<keyword evidence="4" id="KW-1015">Disulfide bond</keyword>
<dbReference type="Pfam" id="PF13462">
    <property type="entry name" value="Thioredoxin_4"/>
    <property type="match status" value="1"/>
</dbReference>
<dbReference type="PANTHER" id="PTHR13887:SF14">
    <property type="entry name" value="DISULFIDE BOND FORMATION PROTEIN D"/>
    <property type="match status" value="1"/>
</dbReference>
<dbReference type="EMBL" id="LCDD01000003">
    <property type="protein sequence ID" value="KKS47693.1"/>
    <property type="molecule type" value="Genomic_DNA"/>
</dbReference>
<protein>
    <submittedName>
        <fullName evidence="8">Protein-disulfide isomerase</fullName>
    </submittedName>
</protein>
<keyword evidence="6" id="KW-0472">Membrane</keyword>
<dbReference type="GO" id="GO:0016491">
    <property type="term" value="F:oxidoreductase activity"/>
    <property type="evidence" value="ECO:0007669"/>
    <property type="project" value="UniProtKB-KW"/>
</dbReference>
<dbReference type="Proteomes" id="UP000034320">
    <property type="component" value="Unassembled WGS sequence"/>
</dbReference>
<dbReference type="AlphaFoldDB" id="A0A0G1CDI3"/>
<evidence type="ECO:0000256" key="1">
    <source>
        <dbReference type="ARBA" id="ARBA00005791"/>
    </source>
</evidence>
<feature type="domain" description="Thioredoxin" evidence="7">
    <location>
        <begin position="32"/>
        <end position="205"/>
    </location>
</feature>
<comment type="similarity">
    <text evidence="1">Belongs to the thioredoxin family. DsbA subfamily.</text>
</comment>
<keyword evidence="5" id="KW-0676">Redox-active center</keyword>
<keyword evidence="8" id="KW-0413">Isomerase</keyword>
<evidence type="ECO:0000313" key="9">
    <source>
        <dbReference type="Proteomes" id="UP000034320"/>
    </source>
</evidence>
<feature type="transmembrane region" description="Helical" evidence="6">
    <location>
        <begin position="9"/>
        <end position="28"/>
    </location>
</feature>
<keyword evidence="2" id="KW-0732">Signal</keyword>
<keyword evidence="6" id="KW-1133">Transmembrane helix</keyword>
<evidence type="ECO:0000256" key="2">
    <source>
        <dbReference type="ARBA" id="ARBA00022729"/>
    </source>
</evidence>
<organism evidence="8 9">
    <name type="scientific">Candidatus Gottesmanbacteria bacterium GW2011_GWA2_42_18</name>
    <dbReference type="NCBI Taxonomy" id="1618442"/>
    <lineage>
        <taxon>Bacteria</taxon>
        <taxon>Candidatus Gottesmaniibacteriota</taxon>
    </lineage>
</organism>
<dbReference type="GO" id="GO:0016853">
    <property type="term" value="F:isomerase activity"/>
    <property type="evidence" value="ECO:0007669"/>
    <property type="project" value="UniProtKB-KW"/>
</dbReference>
<reference evidence="8 9" key="1">
    <citation type="journal article" date="2015" name="Nature">
        <title>rRNA introns, odd ribosomes, and small enigmatic genomes across a large radiation of phyla.</title>
        <authorList>
            <person name="Brown C.T."/>
            <person name="Hug L.A."/>
            <person name="Thomas B.C."/>
            <person name="Sharon I."/>
            <person name="Castelle C.J."/>
            <person name="Singh A."/>
            <person name="Wilkins M.J."/>
            <person name="Williams K.H."/>
            <person name="Banfield J.F."/>
        </authorList>
    </citation>
    <scope>NUCLEOTIDE SEQUENCE [LARGE SCALE GENOMIC DNA]</scope>
</reference>
<gene>
    <name evidence="8" type="ORF">UV09_C0003G0038</name>
</gene>
<dbReference type="Gene3D" id="3.40.30.10">
    <property type="entry name" value="Glutaredoxin"/>
    <property type="match status" value="1"/>
</dbReference>
<dbReference type="PROSITE" id="PS51352">
    <property type="entry name" value="THIOREDOXIN_2"/>
    <property type="match status" value="1"/>
</dbReference>
<dbReference type="InterPro" id="IPR012336">
    <property type="entry name" value="Thioredoxin-like_fold"/>
</dbReference>
<evidence type="ECO:0000256" key="6">
    <source>
        <dbReference type="SAM" id="Phobius"/>
    </source>
</evidence>